<dbReference type="KEGG" id="msil:METEAL_16510"/>
<proteinExistence type="predicted"/>
<keyword evidence="2" id="KW-1185">Reference proteome</keyword>
<dbReference type="EMBL" id="AP027080">
    <property type="protein sequence ID" value="BDU72477.1"/>
    <property type="molecule type" value="Genomic_DNA"/>
</dbReference>
<protein>
    <submittedName>
        <fullName evidence="1">Uncharacterized protein</fullName>
    </submittedName>
</protein>
<dbReference type="Proteomes" id="UP001238179">
    <property type="component" value="Chromosome"/>
</dbReference>
<sequence length="70" mass="8141">MIVYARINNIGWAHLWTSREAYEDGEASVHFFNSRIDPRWQELVLTEDQRTRLAAGELVEMEDPGYLEGS</sequence>
<gene>
    <name evidence="1" type="ORF">METEAL_16510</name>
</gene>
<evidence type="ECO:0000313" key="1">
    <source>
        <dbReference type="EMBL" id="BDU72477.1"/>
    </source>
</evidence>
<name>A0AA48GJJ3_9BACT</name>
<evidence type="ECO:0000313" key="2">
    <source>
        <dbReference type="Proteomes" id="UP001238179"/>
    </source>
</evidence>
<organism evidence="1 2">
    <name type="scientific">Mesoterricola silvestris</name>
    <dbReference type="NCBI Taxonomy" id="2927979"/>
    <lineage>
        <taxon>Bacteria</taxon>
        <taxon>Pseudomonadati</taxon>
        <taxon>Acidobacteriota</taxon>
        <taxon>Holophagae</taxon>
        <taxon>Holophagales</taxon>
        <taxon>Holophagaceae</taxon>
        <taxon>Mesoterricola</taxon>
    </lineage>
</organism>
<dbReference type="RefSeq" id="WP_316415384.1">
    <property type="nucleotide sequence ID" value="NZ_AP027080.1"/>
</dbReference>
<accession>A0AA48GJJ3</accession>
<dbReference type="AlphaFoldDB" id="A0AA48GJJ3"/>
<reference evidence="2" key="1">
    <citation type="journal article" date="2023" name="Int. J. Syst. Evol. Microbiol.">
        <title>Mesoterricola silvestris gen. nov., sp. nov., Mesoterricola sediminis sp. nov., Geothrix oryzae sp. nov., Geothrix edaphica sp. nov., Geothrix rubra sp. nov., and Geothrix limicola sp. nov., six novel members of Acidobacteriota isolated from soils.</title>
        <authorList>
            <person name="Itoh H."/>
            <person name="Sugisawa Y."/>
            <person name="Mise K."/>
            <person name="Xu Z."/>
            <person name="Kuniyasu M."/>
            <person name="Ushijima N."/>
            <person name="Kawano K."/>
            <person name="Kobayashi E."/>
            <person name="Shiratori Y."/>
            <person name="Masuda Y."/>
            <person name="Senoo K."/>
        </authorList>
    </citation>
    <scope>NUCLEOTIDE SEQUENCE [LARGE SCALE GENOMIC DNA]</scope>
    <source>
        <strain evidence="2">W79</strain>
    </source>
</reference>